<protein>
    <submittedName>
        <fullName evidence="1">Uncharacterized protein</fullName>
    </submittedName>
</protein>
<name>A0A0F5JUH6_9BURK</name>
<organism evidence="1 2">
    <name type="scientific">Robbsia andropogonis</name>
    <dbReference type="NCBI Taxonomy" id="28092"/>
    <lineage>
        <taxon>Bacteria</taxon>
        <taxon>Pseudomonadati</taxon>
        <taxon>Pseudomonadota</taxon>
        <taxon>Betaproteobacteria</taxon>
        <taxon>Burkholderiales</taxon>
        <taxon>Burkholderiaceae</taxon>
        <taxon>Robbsia</taxon>
    </lineage>
</organism>
<reference evidence="1 2" key="1">
    <citation type="submission" date="2015-03" db="EMBL/GenBank/DDBJ databases">
        <title>Draft Genome Sequence of Burkholderia andropogonis type strain ICMP2807, isolated from Sorghum bicolor.</title>
        <authorList>
            <person name="Lopes-Santos L."/>
            <person name="Castro D.B."/>
            <person name="Ottoboni L.M."/>
            <person name="Park D."/>
            <person name="Weirc B.S."/>
            <person name="Destefano S.A."/>
        </authorList>
    </citation>
    <scope>NUCLEOTIDE SEQUENCE [LARGE SCALE GENOMIC DNA]</scope>
    <source>
        <strain evidence="1 2">ICMP2807</strain>
    </source>
</reference>
<dbReference type="EMBL" id="LAQU01000040">
    <property type="protein sequence ID" value="KKB61498.1"/>
    <property type="molecule type" value="Genomic_DNA"/>
</dbReference>
<sequence>MDGQADLFRITAYLRRSVQAAAREIVDAIRDGARIVHSVRVAWYDAFEQNFVMPDRSPASVIDLTQ</sequence>
<keyword evidence="2" id="KW-1185">Reference proteome</keyword>
<proteinExistence type="predicted"/>
<dbReference type="PATRIC" id="fig|28092.6.peg.5371"/>
<dbReference type="AlphaFoldDB" id="A0A0F5JUH6"/>
<gene>
    <name evidence="1" type="ORF">WM40_22830</name>
</gene>
<dbReference type="STRING" id="28092.WM40_22830"/>
<evidence type="ECO:0000313" key="2">
    <source>
        <dbReference type="Proteomes" id="UP000033618"/>
    </source>
</evidence>
<evidence type="ECO:0000313" key="1">
    <source>
        <dbReference type="EMBL" id="KKB61498.1"/>
    </source>
</evidence>
<comment type="caution">
    <text evidence="1">The sequence shown here is derived from an EMBL/GenBank/DDBJ whole genome shotgun (WGS) entry which is preliminary data.</text>
</comment>
<accession>A0A0F5JUH6</accession>
<dbReference type="Proteomes" id="UP000033618">
    <property type="component" value="Unassembled WGS sequence"/>
</dbReference>